<dbReference type="SUPFAM" id="SSF53300">
    <property type="entry name" value="vWA-like"/>
    <property type="match status" value="1"/>
</dbReference>
<reference evidence="3" key="1">
    <citation type="submission" date="2021-11" db="EMBL/GenBank/DDBJ databases">
        <title>Genome sequence.</title>
        <authorList>
            <person name="Sun Q."/>
        </authorList>
    </citation>
    <scope>NUCLEOTIDE SEQUENCE</scope>
    <source>
        <strain evidence="3">JC740</strain>
    </source>
</reference>
<gene>
    <name evidence="3" type="ORF">LOC71_15995</name>
</gene>
<dbReference type="InterPro" id="IPR029062">
    <property type="entry name" value="Class_I_gatase-like"/>
</dbReference>
<accession>A0ABS8NJN5</accession>
<dbReference type="PANTHER" id="PTHR37947:SF1">
    <property type="entry name" value="BLL2462 PROTEIN"/>
    <property type="match status" value="1"/>
</dbReference>
<feature type="transmembrane region" description="Helical" evidence="2">
    <location>
        <begin position="30"/>
        <end position="51"/>
    </location>
</feature>
<dbReference type="Proteomes" id="UP001430306">
    <property type="component" value="Unassembled WGS sequence"/>
</dbReference>
<dbReference type="Gene3D" id="3.40.50.410">
    <property type="entry name" value="von Willebrand factor, type A domain"/>
    <property type="match status" value="1"/>
</dbReference>
<name>A0ABS8NJN5_9BACT</name>
<feature type="transmembrane region" description="Helical" evidence="2">
    <location>
        <begin position="63"/>
        <end position="82"/>
    </location>
</feature>
<evidence type="ECO:0008006" key="5">
    <source>
        <dbReference type="Google" id="ProtNLM"/>
    </source>
</evidence>
<keyword evidence="2" id="KW-0812">Transmembrane</keyword>
<dbReference type="InterPro" id="IPR017868">
    <property type="entry name" value="Filamin/ABP280_repeat-like"/>
</dbReference>
<sequence>MSASSIRGDRVAQVWGSHDVMESQSLSFAWTPWTVTIAVLVILLTLVFGVLACVRTRWRKATVFLEVVRLLAVMLAVVLLGGPEWVEQYVPDDKPVVAVLWDDSGSMATRDVMQTELQSRKESIESLTRTEAWQSLAERADVIIEPFAETKVATPDPTKISPISNPGGKDAASAEVTADKGTDLSGPLLDVVQKHPNLLGVVMASDGDWNQGGAPVRAAGRLRSMGVPVFTVPVGSEERLPDVELLSFDVPTFAIGGKRVRIPFSIESSLPRDHVASVTMTTSKGETITKDVRIAAMGRTNDAIDWQPEVLGDETLTLTVSKQSSELRGDNNELTAPISIREEKLRVLVIESVPRWEYRYLRNALSRDPGVEVSCLLYHPRLDSRGGGNADYIAAFPATKEELAKFDVVFLGDVGFEDDQLTMEQCEWLHGLVEQQASGLVFMPGWEGRQFQLLETPLKELMPVTLDEAQPGGWGSRTPQHFELTQLGRRSLLTKLADTADENLEVWGNLPGFQWYAPVLAAKPGSETLLVHQDASNRFGRLPLLVTRTFGAGKVLFMGTDGAWRWRKGVEDLYHYRFWGQVVRWMAYRRNMAQGETMRLYYSPEQPQVRQTVSVNANVMEKSGEPLSSGEVTLQVVSPQGKTQTIQLESSGEAWGAFAGRFTPKEPGEHKLTLFCKETGDSLETTIFAQGVALEQIGKPARPEVLQEIARITNGQVFTIDRVDDIVAWLSAMPDRPPAIRRIALWSHPVVVGGFILLLALFWIGRKGVGLI</sequence>
<dbReference type="EMBL" id="JAJKFW010000025">
    <property type="protein sequence ID" value="MCC9643788.1"/>
    <property type="molecule type" value="Genomic_DNA"/>
</dbReference>
<evidence type="ECO:0000313" key="4">
    <source>
        <dbReference type="Proteomes" id="UP001430306"/>
    </source>
</evidence>
<keyword evidence="4" id="KW-1185">Reference proteome</keyword>
<feature type="transmembrane region" description="Helical" evidence="2">
    <location>
        <begin position="743"/>
        <end position="764"/>
    </location>
</feature>
<keyword evidence="2" id="KW-0472">Membrane</keyword>
<evidence type="ECO:0000313" key="3">
    <source>
        <dbReference type="EMBL" id="MCC9643788.1"/>
    </source>
</evidence>
<dbReference type="PROSITE" id="PS50194">
    <property type="entry name" value="FILAMIN_REPEAT"/>
    <property type="match status" value="1"/>
</dbReference>
<dbReference type="Gene3D" id="2.60.40.10">
    <property type="entry name" value="Immunoglobulins"/>
    <property type="match status" value="1"/>
</dbReference>
<dbReference type="InterPro" id="IPR013783">
    <property type="entry name" value="Ig-like_fold"/>
</dbReference>
<protein>
    <recommendedName>
        <fullName evidence="5">Membrane protein containing DUF1355</fullName>
    </recommendedName>
</protein>
<comment type="caution">
    <text evidence="3">The sequence shown here is derived from an EMBL/GenBank/DDBJ whole genome shotgun (WGS) entry which is preliminary data.</text>
</comment>
<dbReference type="Gene3D" id="3.40.50.880">
    <property type="match status" value="1"/>
</dbReference>
<dbReference type="SUPFAM" id="SSF52317">
    <property type="entry name" value="Class I glutamine amidotransferase-like"/>
    <property type="match status" value="1"/>
</dbReference>
<dbReference type="InterPro" id="IPR036465">
    <property type="entry name" value="vWFA_dom_sf"/>
</dbReference>
<organism evidence="3 4">
    <name type="scientific">Rhodopirellula halodulae</name>
    <dbReference type="NCBI Taxonomy" id="2894198"/>
    <lineage>
        <taxon>Bacteria</taxon>
        <taxon>Pseudomonadati</taxon>
        <taxon>Planctomycetota</taxon>
        <taxon>Planctomycetia</taxon>
        <taxon>Pirellulales</taxon>
        <taxon>Pirellulaceae</taxon>
        <taxon>Rhodopirellula</taxon>
    </lineage>
</organism>
<evidence type="ECO:0000256" key="2">
    <source>
        <dbReference type="SAM" id="Phobius"/>
    </source>
</evidence>
<dbReference type="PANTHER" id="PTHR37947">
    <property type="entry name" value="BLL2462 PROTEIN"/>
    <property type="match status" value="1"/>
</dbReference>
<keyword evidence="2" id="KW-1133">Transmembrane helix</keyword>
<feature type="region of interest" description="Disordered" evidence="1">
    <location>
        <begin position="154"/>
        <end position="176"/>
    </location>
</feature>
<proteinExistence type="predicted"/>
<evidence type="ECO:0000256" key="1">
    <source>
        <dbReference type="SAM" id="MobiDB-lite"/>
    </source>
</evidence>